<evidence type="ECO:0000313" key="3">
    <source>
        <dbReference type="EMBL" id="SDQ48026.1"/>
    </source>
</evidence>
<keyword evidence="1" id="KW-1133">Transmembrane helix</keyword>
<gene>
    <name evidence="3" type="ORF">SAMN04487752_2468</name>
</gene>
<organism evidence="3 4">
    <name type="scientific">Carnobacterium viridans</name>
    <dbReference type="NCBI Taxonomy" id="174587"/>
    <lineage>
        <taxon>Bacteria</taxon>
        <taxon>Bacillati</taxon>
        <taxon>Bacillota</taxon>
        <taxon>Bacilli</taxon>
        <taxon>Lactobacillales</taxon>
        <taxon>Carnobacteriaceae</taxon>
        <taxon>Carnobacterium</taxon>
    </lineage>
</organism>
<keyword evidence="1" id="KW-0472">Membrane</keyword>
<dbReference type="Pfam" id="PF04892">
    <property type="entry name" value="VanZ"/>
    <property type="match status" value="1"/>
</dbReference>
<evidence type="ECO:0000256" key="1">
    <source>
        <dbReference type="SAM" id="Phobius"/>
    </source>
</evidence>
<proteinExistence type="predicted"/>
<dbReference type="EMBL" id="FNJW01000008">
    <property type="protein sequence ID" value="SDQ48026.1"/>
    <property type="molecule type" value="Genomic_DNA"/>
</dbReference>
<name>A0A1H1B9G3_9LACT</name>
<dbReference type="RefSeq" id="WP_035021794.1">
    <property type="nucleotide sequence ID" value="NZ_CP084916.1"/>
</dbReference>
<feature type="domain" description="VanZ-like" evidence="2">
    <location>
        <begin position="10"/>
        <end position="157"/>
    </location>
</feature>
<sequence length="176" mass="19725">MRFTLKDNLFIALALIIMAGLFYSSSQPYGEQSLTGVLDTLLAKEPLKDVLSHIHFNYAGGEVSIAAQGYSSFVEFFIRKLAHFGIYFLLGLCWFLGLKNKMTSIGLAAFVAWLLASGYAAFDEFHQSITPDRTPLMEDVILDATGALTSILLALVFFLFIFKKKQTKQSFKKSKW</sequence>
<keyword evidence="1" id="KW-0812">Transmembrane</keyword>
<evidence type="ECO:0000259" key="2">
    <source>
        <dbReference type="Pfam" id="PF04892"/>
    </source>
</evidence>
<dbReference type="InterPro" id="IPR016747">
    <property type="entry name" value="Phosphotransbutyrylase"/>
</dbReference>
<dbReference type="AlphaFoldDB" id="A0A1H1B9G3"/>
<feature type="transmembrane region" description="Helical" evidence="1">
    <location>
        <begin position="105"/>
        <end position="122"/>
    </location>
</feature>
<keyword evidence="4" id="KW-1185">Reference proteome</keyword>
<accession>A0A1H1B9G3</accession>
<dbReference type="Proteomes" id="UP000199481">
    <property type="component" value="Unassembled WGS sequence"/>
</dbReference>
<feature type="transmembrane region" description="Helical" evidence="1">
    <location>
        <begin position="142"/>
        <end position="162"/>
    </location>
</feature>
<protein>
    <submittedName>
        <fullName evidence="3">VanZ like family protein</fullName>
    </submittedName>
</protein>
<dbReference type="PIRSF" id="PIRSF019083">
    <property type="entry name" value="UCP019083_VanZ"/>
    <property type="match status" value="1"/>
</dbReference>
<feature type="transmembrane region" description="Helical" evidence="1">
    <location>
        <begin position="81"/>
        <end position="98"/>
    </location>
</feature>
<dbReference type="OrthoDB" id="291892at2"/>
<evidence type="ECO:0000313" key="4">
    <source>
        <dbReference type="Proteomes" id="UP000199481"/>
    </source>
</evidence>
<reference evidence="4" key="1">
    <citation type="submission" date="2016-10" db="EMBL/GenBank/DDBJ databases">
        <authorList>
            <person name="Varghese N."/>
            <person name="Submissions S."/>
        </authorList>
    </citation>
    <scope>NUCLEOTIDE SEQUENCE [LARGE SCALE GENOMIC DNA]</scope>
    <source>
        <strain evidence="4">MPL-11</strain>
    </source>
</reference>
<dbReference type="InterPro" id="IPR006976">
    <property type="entry name" value="VanZ-like"/>
</dbReference>
<dbReference type="NCBIfam" id="NF037970">
    <property type="entry name" value="vanZ_1"/>
    <property type="match status" value="1"/>
</dbReference>